<keyword evidence="3" id="KW-1185">Reference proteome</keyword>
<dbReference type="Gene3D" id="1.10.287.1060">
    <property type="entry name" value="ESAT-6-like"/>
    <property type="match status" value="1"/>
</dbReference>
<gene>
    <name evidence="2" type="ORF">F8568_020670</name>
</gene>
<protein>
    <recommendedName>
        <fullName evidence="1">ESAT-6-like protein</fullName>
    </recommendedName>
</protein>
<dbReference type="SUPFAM" id="SSF140453">
    <property type="entry name" value="EsxAB dimer-like"/>
    <property type="match status" value="1"/>
</dbReference>
<organism evidence="2 3">
    <name type="scientific">Actinomadura physcomitrii</name>
    <dbReference type="NCBI Taxonomy" id="2650748"/>
    <lineage>
        <taxon>Bacteria</taxon>
        <taxon>Bacillati</taxon>
        <taxon>Actinomycetota</taxon>
        <taxon>Actinomycetes</taxon>
        <taxon>Streptosporangiales</taxon>
        <taxon>Thermomonosporaceae</taxon>
        <taxon>Actinomadura</taxon>
    </lineage>
</organism>
<evidence type="ECO:0000256" key="1">
    <source>
        <dbReference type="RuleBase" id="RU362001"/>
    </source>
</evidence>
<comment type="caution">
    <text evidence="2">The sequence shown here is derived from an EMBL/GenBank/DDBJ whole genome shotgun (WGS) entry which is preliminary data.</text>
</comment>
<sequence>MQIEADFQVFEDTERSFRNALQALNGVLAKLERDLNVHLAEWDGPARRAYQEAADSWHASARDLATELDRLHRHVGLAHRNFRTAHEATLRMWTPL</sequence>
<evidence type="ECO:0000313" key="3">
    <source>
        <dbReference type="Proteomes" id="UP000462055"/>
    </source>
</evidence>
<accession>A0A6I4MES7</accession>
<dbReference type="InterPro" id="IPR010310">
    <property type="entry name" value="T7SS_ESAT-6-like"/>
</dbReference>
<dbReference type="AlphaFoldDB" id="A0A6I4MES7"/>
<dbReference type="NCBIfam" id="TIGR03930">
    <property type="entry name" value="WXG100_ESAT6"/>
    <property type="match status" value="1"/>
</dbReference>
<dbReference type="EMBL" id="WBMS02000015">
    <property type="protein sequence ID" value="MWA02744.1"/>
    <property type="molecule type" value="Genomic_DNA"/>
</dbReference>
<comment type="similarity">
    <text evidence="1">Belongs to the WXG100 family.</text>
</comment>
<dbReference type="RefSeq" id="WP_151595232.1">
    <property type="nucleotide sequence ID" value="NZ_WBMS02000015.1"/>
</dbReference>
<reference evidence="2" key="1">
    <citation type="submission" date="2019-12" db="EMBL/GenBank/DDBJ databases">
        <title>Actinomadura physcomitrii sp. nov., a novel actinomycete isolated from moss [Physcomitrium sphaericum (Ludw) Fuernr].</title>
        <authorList>
            <person name="Zhuang X."/>
        </authorList>
    </citation>
    <scope>NUCLEOTIDE SEQUENCE [LARGE SCALE GENOMIC DNA]</scope>
    <source>
        <strain evidence="2">LD22</strain>
    </source>
</reference>
<dbReference type="InterPro" id="IPR036689">
    <property type="entry name" value="ESAT-6-like_sf"/>
</dbReference>
<dbReference type="Pfam" id="PF06013">
    <property type="entry name" value="WXG100"/>
    <property type="match status" value="1"/>
</dbReference>
<dbReference type="Proteomes" id="UP000462055">
    <property type="component" value="Unassembled WGS sequence"/>
</dbReference>
<proteinExistence type="inferred from homology"/>
<name>A0A6I4MES7_9ACTN</name>
<evidence type="ECO:0000313" key="2">
    <source>
        <dbReference type="EMBL" id="MWA02744.1"/>
    </source>
</evidence>